<organism evidence="1 2">
    <name type="scientific">Zoogloea oryzae</name>
    <dbReference type="NCBI Taxonomy" id="310767"/>
    <lineage>
        <taxon>Bacteria</taxon>
        <taxon>Pseudomonadati</taxon>
        <taxon>Pseudomonadota</taxon>
        <taxon>Betaproteobacteria</taxon>
        <taxon>Rhodocyclales</taxon>
        <taxon>Zoogloeaceae</taxon>
        <taxon>Zoogloea</taxon>
    </lineage>
</organism>
<gene>
    <name evidence="1" type="ORF">GCM10007933_14530</name>
</gene>
<dbReference type="SUPFAM" id="SSF53850">
    <property type="entry name" value="Periplasmic binding protein-like II"/>
    <property type="match status" value="1"/>
</dbReference>
<dbReference type="Proteomes" id="UP001157167">
    <property type="component" value="Unassembled WGS sequence"/>
</dbReference>
<sequence>MLKRLLLFVVGLFAGVGPVPLRAAGNVVLIGHPSVPRLDRMAVERIYTGKIVEVGDQRIMPLDLPPDSPVRSRFLSRWLSRDEARYTAYWTVRRYVGKGVPPLEVASTADVIRLVSTKPGAVGYIDEADVTPGMNVVAR</sequence>
<evidence type="ECO:0008006" key="3">
    <source>
        <dbReference type="Google" id="ProtNLM"/>
    </source>
</evidence>
<protein>
    <recommendedName>
        <fullName evidence="3">Phosphate ABC transporter substrate-binding protein</fullName>
    </recommendedName>
</protein>
<dbReference type="RefSeq" id="WP_284187373.1">
    <property type="nucleotide sequence ID" value="NZ_BSPX01000017.1"/>
</dbReference>
<keyword evidence="2" id="KW-1185">Reference proteome</keyword>
<proteinExistence type="predicted"/>
<dbReference type="EMBL" id="BSPX01000017">
    <property type="protein sequence ID" value="GLT21997.1"/>
    <property type="molecule type" value="Genomic_DNA"/>
</dbReference>
<accession>A0ABQ6F8U1</accession>
<comment type="caution">
    <text evidence="1">The sequence shown here is derived from an EMBL/GenBank/DDBJ whole genome shotgun (WGS) entry which is preliminary data.</text>
</comment>
<evidence type="ECO:0000313" key="2">
    <source>
        <dbReference type="Proteomes" id="UP001157167"/>
    </source>
</evidence>
<dbReference type="Gene3D" id="3.40.190.10">
    <property type="entry name" value="Periplasmic binding protein-like II"/>
    <property type="match status" value="1"/>
</dbReference>
<name>A0ABQ6F8U1_9RHOO</name>
<evidence type="ECO:0000313" key="1">
    <source>
        <dbReference type="EMBL" id="GLT21997.1"/>
    </source>
</evidence>
<reference evidence="2" key="1">
    <citation type="journal article" date="2019" name="Int. J. Syst. Evol. Microbiol.">
        <title>The Global Catalogue of Microorganisms (GCM) 10K type strain sequencing project: providing services to taxonomists for standard genome sequencing and annotation.</title>
        <authorList>
            <consortium name="The Broad Institute Genomics Platform"/>
            <consortium name="The Broad Institute Genome Sequencing Center for Infectious Disease"/>
            <person name="Wu L."/>
            <person name="Ma J."/>
        </authorList>
    </citation>
    <scope>NUCLEOTIDE SEQUENCE [LARGE SCALE GENOMIC DNA]</scope>
    <source>
        <strain evidence="2">NBRC 102407</strain>
    </source>
</reference>